<feature type="compositionally biased region" description="Low complexity" evidence="1">
    <location>
        <begin position="139"/>
        <end position="151"/>
    </location>
</feature>
<sequence>MGEEAPRMTFVFVAMVVSAAPVDIGVDVTSDAPCVTKTSLESALSSRGLKVGKGGLNVRADGSPSQLVLTASRGAQKFERTVPVASGDCDAVTRVAVALISSWATPSRDDDSKRATGAVVDAGVASTTNGTSRVESDDAGVGASVRASASRVESDDAGVGASASRVGSLDAGAGSSVRASAARVESVDSGVGASVHASTSRVESVDAGVASSVRASTTSGSARTVDAGIASTTTESPPELGPATRPDEAIQSGLDAGVETTPPDPLLARIGATGTDFVTDAVIDAGVAEPAAPLRLDVLALGGVANDPLSVPEPVTTGLGQLGVRGALGRWGILLDVGFDSARSRSLGDVTVTASSQWLSLSFSVAFQPAERFSFDLALGMRGWRFGGSATGVDAPQQRDFFSLGGVVSAGFNVRIVGPLHVQLRPFASLRGNRGAFLVENLGTVIPIEPLTFGALLGAMLRFD</sequence>
<organism evidence="2 3">
    <name type="scientific">Archangium gephyra</name>
    <dbReference type="NCBI Taxonomy" id="48"/>
    <lineage>
        <taxon>Bacteria</taxon>
        <taxon>Pseudomonadati</taxon>
        <taxon>Myxococcota</taxon>
        <taxon>Myxococcia</taxon>
        <taxon>Myxococcales</taxon>
        <taxon>Cystobacterineae</taxon>
        <taxon>Archangiaceae</taxon>
        <taxon>Archangium</taxon>
    </lineage>
</organism>
<proteinExistence type="predicted"/>
<name>A0A2W5VRW1_9BACT</name>
<evidence type="ECO:0000256" key="1">
    <source>
        <dbReference type="SAM" id="MobiDB-lite"/>
    </source>
</evidence>
<evidence type="ECO:0000313" key="3">
    <source>
        <dbReference type="Proteomes" id="UP000249061"/>
    </source>
</evidence>
<evidence type="ECO:0000313" key="2">
    <source>
        <dbReference type="EMBL" id="PZR13301.1"/>
    </source>
</evidence>
<comment type="caution">
    <text evidence="2">The sequence shown here is derived from an EMBL/GenBank/DDBJ whole genome shotgun (WGS) entry which is preliminary data.</text>
</comment>
<gene>
    <name evidence="2" type="ORF">DI536_13530</name>
</gene>
<reference evidence="2 3" key="1">
    <citation type="submission" date="2017-08" db="EMBL/GenBank/DDBJ databases">
        <title>Infants hospitalized years apart are colonized by the same room-sourced microbial strains.</title>
        <authorList>
            <person name="Brooks B."/>
            <person name="Olm M.R."/>
            <person name="Firek B.A."/>
            <person name="Baker R."/>
            <person name="Thomas B.C."/>
            <person name="Morowitz M.J."/>
            <person name="Banfield J.F."/>
        </authorList>
    </citation>
    <scope>NUCLEOTIDE SEQUENCE [LARGE SCALE GENOMIC DNA]</scope>
    <source>
        <strain evidence="2">S2_003_000_R2_14</strain>
    </source>
</reference>
<dbReference type="AlphaFoldDB" id="A0A2W5VRW1"/>
<dbReference type="Proteomes" id="UP000249061">
    <property type="component" value="Unassembled WGS sequence"/>
</dbReference>
<protein>
    <submittedName>
        <fullName evidence="2">Uncharacterized protein</fullName>
    </submittedName>
</protein>
<dbReference type="EMBL" id="QFQP01000010">
    <property type="protein sequence ID" value="PZR13301.1"/>
    <property type="molecule type" value="Genomic_DNA"/>
</dbReference>
<accession>A0A2W5VRW1</accession>
<feature type="region of interest" description="Disordered" evidence="1">
    <location>
        <begin position="124"/>
        <end position="175"/>
    </location>
</feature>